<protein>
    <submittedName>
        <fullName evidence="2">DUF2249 domain-containing protein</fullName>
    </submittedName>
</protein>
<dbReference type="Pfam" id="PF10006">
    <property type="entry name" value="DUF2249"/>
    <property type="match status" value="1"/>
</dbReference>
<dbReference type="RefSeq" id="WP_194117047.1">
    <property type="nucleotide sequence ID" value="NZ_JADFUA010000010.1"/>
</dbReference>
<organism evidence="2 3">
    <name type="scientific">Chitinilyticum piscinae</name>
    <dbReference type="NCBI Taxonomy" id="2866724"/>
    <lineage>
        <taxon>Bacteria</taxon>
        <taxon>Pseudomonadati</taxon>
        <taxon>Pseudomonadota</taxon>
        <taxon>Betaproteobacteria</taxon>
        <taxon>Neisseriales</taxon>
        <taxon>Chitinibacteraceae</taxon>
        <taxon>Chitinilyticum</taxon>
    </lineage>
</organism>
<evidence type="ECO:0000259" key="1">
    <source>
        <dbReference type="Pfam" id="PF10006"/>
    </source>
</evidence>
<dbReference type="Proteomes" id="UP000604481">
    <property type="component" value="Unassembled WGS sequence"/>
</dbReference>
<keyword evidence="3" id="KW-1185">Reference proteome</keyword>
<comment type="caution">
    <text evidence="2">The sequence shown here is derived from an EMBL/GenBank/DDBJ whole genome shotgun (WGS) entry which is preliminary data.</text>
</comment>
<evidence type="ECO:0000313" key="2">
    <source>
        <dbReference type="EMBL" id="MBE9610499.1"/>
    </source>
</evidence>
<gene>
    <name evidence="2" type="ORF">INR99_14250</name>
</gene>
<dbReference type="EMBL" id="JADFUA010000010">
    <property type="protein sequence ID" value="MBE9610499.1"/>
    <property type="molecule type" value="Genomic_DNA"/>
</dbReference>
<evidence type="ECO:0000313" key="3">
    <source>
        <dbReference type="Proteomes" id="UP000604481"/>
    </source>
</evidence>
<feature type="domain" description="DUF2249" evidence="1">
    <location>
        <begin position="5"/>
        <end position="68"/>
    </location>
</feature>
<dbReference type="AlphaFoldDB" id="A0A8J7FQM3"/>
<accession>A0A8J7FQM3</accession>
<sequence length="70" mass="7927">MNVTDLCGLAPPEPLERILVWLDAAEPDEVATFRLPHVPYPLFDHLTLRPCCWDTTEQADGTALVRIVRQ</sequence>
<reference evidence="2 3" key="1">
    <citation type="submission" date="2020-10" db="EMBL/GenBank/DDBJ databases">
        <title>The genome sequence of Chitinilyticum litopenaei 4Y14.</title>
        <authorList>
            <person name="Liu Y."/>
        </authorList>
    </citation>
    <scope>NUCLEOTIDE SEQUENCE [LARGE SCALE GENOMIC DNA]</scope>
    <source>
        <strain evidence="2 3">4Y14</strain>
    </source>
</reference>
<name>A0A8J7FQM3_9NEIS</name>
<dbReference type="InterPro" id="IPR018720">
    <property type="entry name" value="DUF2249"/>
</dbReference>
<proteinExistence type="predicted"/>